<evidence type="ECO:0000256" key="3">
    <source>
        <dbReference type="ARBA" id="ARBA00022989"/>
    </source>
</evidence>
<sequence length="91" mass="9685">MACWESLTILGVMCNGFGGVLISEPVWRLFGKTLKSEDKAFALGTTSHAMGIARALSIAPYIVAFASCGMLLSALMTTALYAVFELCLALF</sequence>
<accession>A0ABS3K551</accession>
<feature type="transmembrane region" description="Helical" evidence="5">
    <location>
        <begin position="6"/>
        <end position="27"/>
    </location>
</feature>
<dbReference type="Proteomes" id="UP000718278">
    <property type="component" value="Unassembled WGS sequence"/>
</dbReference>
<dbReference type="EMBL" id="JADIJS010000003">
    <property type="protein sequence ID" value="MBO1040911.1"/>
    <property type="molecule type" value="Genomic_DNA"/>
</dbReference>
<evidence type="ECO:0000313" key="6">
    <source>
        <dbReference type="EMBL" id="MBO1040911.1"/>
    </source>
</evidence>
<keyword evidence="3 5" id="KW-1133">Transmembrane helix</keyword>
<evidence type="ECO:0000256" key="4">
    <source>
        <dbReference type="ARBA" id="ARBA00023136"/>
    </source>
</evidence>
<evidence type="ECO:0000313" key="7">
    <source>
        <dbReference type="Proteomes" id="UP000718278"/>
    </source>
</evidence>
<evidence type="ECO:0000256" key="5">
    <source>
        <dbReference type="SAM" id="Phobius"/>
    </source>
</evidence>
<evidence type="ECO:0000256" key="2">
    <source>
        <dbReference type="ARBA" id="ARBA00022692"/>
    </source>
</evidence>
<comment type="subcellular location">
    <subcellularLocation>
        <location evidence="1">Membrane</location>
        <topology evidence="1">Multi-pass membrane protein</topology>
    </subcellularLocation>
</comment>
<organism evidence="6 7">
    <name type="scientific">Brucella pituitosa</name>
    <dbReference type="NCBI Taxonomy" id="571256"/>
    <lineage>
        <taxon>Bacteria</taxon>
        <taxon>Pseudomonadati</taxon>
        <taxon>Pseudomonadota</taxon>
        <taxon>Alphaproteobacteria</taxon>
        <taxon>Hyphomicrobiales</taxon>
        <taxon>Brucellaceae</taxon>
        <taxon>Brucella/Ochrobactrum group</taxon>
        <taxon>Brucella</taxon>
    </lineage>
</organism>
<dbReference type="Pfam" id="PF04172">
    <property type="entry name" value="LrgB"/>
    <property type="match status" value="1"/>
</dbReference>
<keyword evidence="7" id="KW-1185">Reference proteome</keyword>
<evidence type="ECO:0000256" key="1">
    <source>
        <dbReference type="ARBA" id="ARBA00004141"/>
    </source>
</evidence>
<proteinExistence type="predicted"/>
<protein>
    <submittedName>
        <fullName evidence="6">LrgB family protein</fullName>
    </submittedName>
</protein>
<keyword evidence="2 5" id="KW-0812">Transmembrane</keyword>
<comment type="caution">
    <text evidence="6">The sequence shown here is derived from an EMBL/GenBank/DDBJ whole genome shotgun (WGS) entry which is preliminary data.</text>
</comment>
<dbReference type="RefSeq" id="WP_207489286.1">
    <property type="nucleotide sequence ID" value="NZ_JADIJS010000003.1"/>
</dbReference>
<dbReference type="InterPro" id="IPR007300">
    <property type="entry name" value="CidB/LrgB"/>
</dbReference>
<name>A0ABS3K551_9HYPH</name>
<feature type="transmembrane region" description="Helical" evidence="5">
    <location>
        <begin position="58"/>
        <end position="84"/>
    </location>
</feature>
<reference evidence="6 7" key="1">
    <citation type="submission" date="2020-10" db="EMBL/GenBank/DDBJ databases">
        <title>Genomic characterization of underground lake bacteria from Wind Cave National Park: Insight into the archetypical LuxI/LuxR and identification of LuxR solos.</title>
        <authorList>
            <person name="Wengert P.C."/>
            <person name="Savka M.A."/>
        </authorList>
    </citation>
    <scope>NUCLEOTIDE SEQUENCE [LARGE SCALE GENOMIC DNA]</scope>
    <source>
        <strain evidence="6 7">SD316</strain>
    </source>
</reference>
<gene>
    <name evidence="6" type="ORF">IPV26_14675</name>
</gene>
<keyword evidence="4 5" id="KW-0472">Membrane</keyword>